<feature type="chain" id="PRO_5030737311" description="[Ribosomal protein bS18]-alanine N-acetyltransferase" evidence="4">
    <location>
        <begin position="26"/>
        <end position="150"/>
    </location>
</feature>
<dbReference type="InterPro" id="IPR000182">
    <property type="entry name" value="GNAT_dom"/>
</dbReference>
<dbReference type="EMBL" id="JACIIX010000016">
    <property type="protein sequence ID" value="MBB6212104.1"/>
    <property type="molecule type" value="Genomic_DNA"/>
</dbReference>
<evidence type="ECO:0000256" key="4">
    <source>
        <dbReference type="SAM" id="SignalP"/>
    </source>
</evidence>
<protein>
    <recommendedName>
        <fullName evidence="3">[Ribosomal protein bS18]-alanine N-acetyltransferase</fullName>
        <ecNumber evidence="3">2.3.1.266</ecNumber>
    </recommendedName>
</protein>
<comment type="similarity">
    <text evidence="3">Belongs to the acetyltransferase family. RimI subfamily.</text>
</comment>
<accession>A0A7X0DP90</accession>
<feature type="domain" description="N-acetyltransferase" evidence="5">
    <location>
        <begin position="3"/>
        <end position="150"/>
    </location>
</feature>
<gene>
    <name evidence="6" type="ORF">FHS48_003551</name>
</gene>
<comment type="caution">
    <text evidence="6">The sequence shown here is derived from an EMBL/GenBank/DDBJ whole genome shotgun (WGS) entry which is preliminary data.</text>
</comment>
<comment type="catalytic activity">
    <reaction evidence="3">
        <text>N-terminal L-alanyl-[ribosomal protein bS18] + acetyl-CoA = N-terminal N(alpha)-acetyl-L-alanyl-[ribosomal protein bS18] + CoA + H(+)</text>
        <dbReference type="Rhea" id="RHEA:43756"/>
        <dbReference type="Rhea" id="RHEA-COMP:10676"/>
        <dbReference type="Rhea" id="RHEA-COMP:10677"/>
        <dbReference type="ChEBI" id="CHEBI:15378"/>
        <dbReference type="ChEBI" id="CHEBI:57287"/>
        <dbReference type="ChEBI" id="CHEBI:57288"/>
        <dbReference type="ChEBI" id="CHEBI:64718"/>
        <dbReference type="ChEBI" id="CHEBI:83683"/>
        <dbReference type="EC" id="2.3.1.266"/>
    </reaction>
</comment>
<evidence type="ECO:0000313" key="6">
    <source>
        <dbReference type="EMBL" id="MBB6212104.1"/>
    </source>
</evidence>
<evidence type="ECO:0000256" key="3">
    <source>
        <dbReference type="RuleBase" id="RU363094"/>
    </source>
</evidence>
<keyword evidence="2 6" id="KW-0012">Acyltransferase</keyword>
<dbReference type="GO" id="GO:0005737">
    <property type="term" value="C:cytoplasm"/>
    <property type="evidence" value="ECO:0007669"/>
    <property type="project" value="UniProtKB-SubCell"/>
</dbReference>
<evidence type="ECO:0000256" key="1">
    <source>
        <dbReference type="ARBA" id="ARBA00022679"/>
    </source>
</evidence>
<dbReference type="RefSeq" id="WP_184265461.1">
    <property type="nucleotide sequence ID" value="NZ_JACIIX010000016.1"/>
</dbReference>
<dbReference type="SUPFAM" id="SSF55729">
    <property type="entry name" value="Acyl-CoA N-acyltransferases (Nat)"/>
    <property type="match status" value="1"/>
</dbReference>
<keyword evidence="3" id="KW-0963">Cytoplasm</keyword>
<dbReference type="InterPro" id="IPR016181">
    <property type="entry name" value="Acyl_CoA_acyltransferase"/>
</dbReference>
<reference evidence="6 7" key="1">
    <citation type="submission" date="2020-08" db="EMBL/GenBank/DDBJ databases">
        <title>Genomic Encyclopedia of Type Strains, Phase IV (KMG-IV): sequencing the most valuable type-strain genomes for metagenomic binning, comparative biology and taxonomic classification.</title>
        <authorList>
            <person name="Goeker M."/>
        </authorList>
    </citation>
    <scope>NUCLEOTIDE SEQUENCE [LARGE SCALE GENOMIC DNA]</scope>
    <source>
        <strain evidence="6 7">DSM 11590</strain>
    </source>
</reference>
<dbReference type="InterPro" id="IPR050832">
    <property type="entry name" value="Bact_Acetyltransf"/>
</dbReference>
<dbReference type="GO" id="GO:0008999">
    <property type="term" value="F:protein-N-terminal-alanine acetyltransferase activity"/>
    <property type="evidence" value="ECO:0007669"/>
    <property type="project" value="UniProtKB-EC"/>
</dbReference>
<evidence type="ECO:0000259" key="5">
    <source>
        <dbReference type="PROSITE" id="PS51186"/>
    </source>
</evidence>
<dbReference type="PANTHER" id="PTHR43877">
    <property type="entry name" value="AMINOALKYLPHOSPHONATE N-ACETYLTRANSFERASE-RELATED-RELATED"/>
    <property type="match status" value="1"/>
</dbReference>
<organism evidence="6 7">
    <name type="scientific">Novispirillum itersonii</name>
    <name type="common">Aquaspirillum itersonii</name>
    <dbReference type="NCBI Taxonomy" id="189"/>
    <lineage>
        <taxon>Bacteria</taxon>
        <taxon>Pseudomonadati</taxon>
        <taxon>Pseudomonadota</taxon>
        <taxon>Alphaproteobacteria</taxon>
        <taxon>Rhodospirillales</taxon>
        <taxon>Novispirillaceae</taxon>
        <taxon>Novispirillum</taxon>
    </lineage>
</organism>
<proteinExistence type="inferred from homology"/>
<dbReference type="Pfam" id="PF00583">
    <property type="entry name" value="Acetyltransf_1"/>
    <property type="match status" value="1"/>
</dbReference>
<comment type="function">
    <text evidence="3">Acetylates the N-terminal alanine of ribosomal protein bS18.</text>
</comment>
<dbReference type="EC" id="2.3.1.266" evidence="3"/>
<evidence type="ECO:0000256" key="2">
    <source>
        <dbReference type="ARBA" id="ARBA00023315"/>
    </source>
</evidence>
<dbReference type="InterPro" id="IPR006464">
    <property type="entry name" value="AcTrfase_RimI/Ard1"/>
</dbReference>
<dbReference type="Proteomes" id="UP000544872">
    <property type="component" value="Unassembled WGS sequence"/>
</dbReference>
<dbReference type="AlphaFoldDB" id="A0A7X0DP90"/>
<dbReference type="PROSITE" id="PS51186">
    <property type="entry name" value="GNAT"/>
    <property type="match status" value="1"/>
</dbReference>
<name>A0A7X0DP90_NOVIT</name>
<dbReference type="Gene3D" id="3.40.630.30">
    <property type="match status" value="1"/>
</dbReference>
<feature type="signal peptide" evidence="4">
    <location>
        <begin position="1"/>
        <end position="25"/>
    </location>
</feature>
<sequence length="150" mass="15641">MTAALCPATPLHAAVLAGLHATAFAHPWSAEEFATLLADPTVFGLIATDGDHPCGLVLFRTVLDEAEVLTVGVPPQQRRQGLAAALMSAALATATTRGAAQVFLEVADSNAAAQGLYLRLGFTAAGRRKKYYRTADGGQEDAVVMVRPLP</sequence>
<evidence type="ECO:0000313" key="7">
    <source>
        <dbReference type="Proteomes" id="UP000544872"/>
    </source>
</evidence>
<dbReference type="NCBIfam" id="TIGR01575">
    <property type="entry name" value="rimI"/>
    <property type="match status" value="1"/>
</dbReference>
<comment type="subcellular location">
    <subcellularLocation>
        <location evidence="3">Cytoplasm</location>
    </subcellularLocation>
</comment>
<keyword evidence="4" id="KW-0732">Signal</keyword>
<keyword evidence="7" id="KW-1185">Reference proteome</keyword>
<keyword evidence="1 6" id="KW-0808">Transferase</keyword>